<proteinExistence type="predicted"/>
<evidence type="ECO:0000313" key="3">
    <source>
        <dbReference type="EMBL" id="OLR90134.1"/>
    </source>
</evidence>
<evidence type="ECO:0000256" key="2">
    <source>
        <dbReference type="SAM" id="MobiDB-lite"/>
    </source>
</evidence>
<dbReference type="AlphaFoldDB" id="A0A1Q9LDP7"/>
<feature type="region of interest" description="Disordered" evidence="2">
    <location>
        <begin position="1"/>
        <end position="184"/>
    </location>
</feature>
<sequence length="288" mass="29210">MEITALTAEQSDASSVAATGETTPPPMPVPDPTPPPLPVPDPPLVGGTVPATGPVVVAPPVDATPPPAEAPPVAPPAATAPPVDAPPAPAPATPPINAAPAPADPPAATTPPPASTDQGADESDGQDDPAGDAAAEQPANGPDQGAVDSTDVHTMPYTGTPSSTSGTPADQPPPQSKGYWDIDPSRLEGFGVAVTAARFGLAAVQARVARMQGDDYTPQLGTSPVGKQLAKKFDDRLNGAEGLRGLLEEAMRRMDTFIESAEKVRDNYRETEQLAQDAITAAEQKTRG</sequence>
<feature type="coiled-coil region" evidence="1">
    <location>
        <begin position="247"/>
        <end position="285"/>
    </location>
</feature>
<evidence type="ECO:0000256" key="1">
    <source>
        <dbReference type="SAM" id="Coils"/>
    </source>
</evidence>
<reference evidence="3 4" key="1">
    <citation type="submission" date="2016-10" db="EMBL/GenBank/DDBJ databases">
        <title>The Draft Genome Sequence of Actinokineospora bangkokensis 44EHWT reveals the biosynthetic pathway of antifungal compounds Thailandins with unusual extender unit butylmalonyl-CoA.</title>
        <authorList>
            <person name="Greule A."/>
            <person name="Intra B."/>
            <person name="Flemming S."/>
            <person name="Rommel M.G."/>
            <person name="Panbangred W."/>
            <person name="Bechthold A."/>
        </authorList>
    </citation>
    <scope>NUCLEOTIDE SEQUENCE [LARGE SCALE GENOMIC DNA]</scope>
    <source>
        <strain evidence="3 4">44EHW</strain>
    </source>
</reference>
<organism evidence="3 4">
    <name type="scientific">Actinokineospora bangkokensis</name>
    <dbReference type="NCBI Taxonomy" id="1193682"/>
    <lineage>
        <taxon>Bacteria</taxon>
        <taxon>Bacillati</taxon>
        <taxon>Actinomycetota</taxon>
        <taxon>Actinomycetes</taxon>
        <taxon>Pseudonocardiales</taxon>
        <taxon>Pseudonocardiaceae</taxon>
        <taxon>Actinokineospora</taxon>
    </lineage>
</organism>
<accession>A0A1Q9LDP7</accession>
<dbReference type="OrthoDB" id="3697109at2"/>
<dbReference type="STRING" id="1193682.BJP25_03940"/>
<protein>
    <submittedName>
        <fullName evidence="3">Uncharacterized protein</fullName>
    </submittedName>
</protein>
<feature type="compositionally biased region" description="Acidic residues" evidence="2">
    <location>
        <begin position="119"/>
        <end position="130"/>
    </location>
</feature>
<feature type="compositionally biased region" description="Pro residues" evidence="2">
    <location>
        <begin position="23"/>
        <end position="43"/>
    </location>
</feature>
<gene>
    <name evidence="3" type="ORF">BJP25_03940</name>
</gene>
<feature type="compositionally biased region" description="Low complexity" evidence="2">
    <location>
        <begin position="44"/>
        <end position="61"/>
    </location>
</feature>
<dbReference type="RefSeq" id="WP_075978340.1">
    <property type="nucleotide sequence ID" value="NZ_MKQR01000028.1"/>
</dbReference>
<feature type="compositionally biased region" description="Pro residues" evidence="2">
    <location>
        <begin position="102"/>
        <end position="114"/>
    </location>
</feature>
<evidence type="ECO:0000313" key="4">
    <source>
        <dbReference type="Proteomes" id="UP000186040"/>
    </source>
</evidence>
<keyword evidence="1" id="KW-0175">Coiled coil</keyword>
<feature type="compositionally biased region" description="Polar residues" evidence="2">
    <location>
        <begin position="7"/>
        <end position="21"/>
    </location>
</feature>
<comment type="caution">
    <text evidence="3">The sequence shown here is derived from an EMBL/GenBank/DDBJ whole genome shotgun (WGS) entry which is preliminary data.</text>
</comment>
<feature type="compositionally biased region" description="Low complexity" evidence="2">
    <location>
        <begin position="158"/>
        <end position="168"/>
    </location>
</feature>
<name>A0A1Q9LDP7_9PSEU</name>
<keyword evidence="4" id="KW-1185">Reference proteome</keyword>
<dbReference type="Proteomes" id="UP000186040">
    <property type="component" value="Unassembled WGS sequence"/>
</dbReference>
<dbReference type="EMBL" id="MKQR01000028">
    <property type="protein sequence ID" value="OLR90134.1"/>
    <property type="molecule type" value="Genomic_DNA"/>
</dbReference>
<feature type="compositionally biased region" description="Pro residues" evidence="2">
    <location>
        <begin position="62"/>
        <end position="94"/>
    </location>
</feature>